<protein>
    <submittedName>
        <fullName evidence="3">DUF418 domain-containing protein</fullName>
    </submittedName>
</protein>
<feature type="transmembrane region" description="Helical" evidence="1">
    <location>
        <begin position="179"/>
        <end position="199"/>
    </location>
</feature>
<keyword evidence="4" id="KW-1185">Reference proteome</keyword>
<organism evidence="3 4">
    <name type="scientific">Saccharopolyspora elongata</name>
    <dbReference type="NCBI Taxonomy" id="2530387"/>
    <lineage>
        <taxon>Bacteria</taxon>
        <taxon>Bacillati</taxon>
        <taxon>Actinomycetota</taxon>
        <taxon>Actinomycetes</taxon>
        <taxon>Pseudonocardiales</taxon>
        <taxon>Pseudonocardiaceae</taxon>
        <taxon>Saccharopolyspora</taxon>
    </lineage>
</organism>
<keyword evidence="1" id="KW-0472">Membrane</keyword>
<dbReference type="EMBL" id="SMKW01000156">
    <property type="protein sequence ID" value="TDD33802.1"/>
    <property type="molecule type" value="Genomic_DNA"/>
</dbReference>
<evidence type="ECO:0000313" key="4">
    <source>
        <dbReference type="Proteomes" id="UP000294947"/>
    </source>
</evidence>
<keyword evidence="1" id="KW-0812">Transmembrane</keyword>
<evidence type="ECO:0000313" key="3">
    <source>
        <dbReference type="EMBL" id="TDD33802.1"/>
    </source>
</evidence>
<dbReference type="PANTHER" id="PTHR30590:SF3">
    <property type="entry name" value="HYPOTHETICAL MEMBRANE SPANNING PROTEIN"/>
    <property type="match status" value="1"/>
</dbReference>
<keyword evidence="1" id="KW-1133">Transmembrane helix</keyword>
<dbReference type="Pfam" id="PF04235">
    <property type="entry name" value="DUF418"/>
    <property type="match status" value="1"/>
</dbReference>
<feature type="transmembrane region" description="Helical" evidence="1">
    <location>
        <begin position="57"/>
        <end position="74"/>
    </location>
</feature>
<feature type="transmembrane region" description="Helical" evidence="1">
    <location>
        <begin position="220"/>
        <end position="239"/>
    </location>
</feature>
<accession>A0A4R4XT82</accession>
<dbReference type="InterPro" id="IPR007349">
    <property type="entry name" value="DUF418"/>
</dbReference>
<feature type="transmembrane region" description="Helical" evidence="1">
    <location>
        <begin position="245"/>
        <end position="267"/>
    </location>
</feature>
<feature type="transmembrane region" description="Helical" evidence="1">
    <location>
        <begin position="81"/>
        <end position="101"/>
    </location>
</feature>
<gene>
    <name evidence="3" type="ORF">E1288_45160</name>
</gene>
<dbReference type="AlphaFoldDB" id="A0A4R4XT82"/>
<name>A0A4R4XT82_9PSEU</name>
<feature type="transmembrane region" description="Helical" evidence="1">
    <location>
        <begin position="27"/>
        <end position="45"/>
    </location>
</feature>
<dbReference type="OrthoDB" id="9807744at2"/>
<dbReference type="InterPro" id="IPR052529">
    <property type="entry name" value="Bact_Transport_Assoc"/>
</dbReference>
<feature type="domain" description="DUF418" evidence="2">
    <location>
        <begin position="135"/>
        <end position="285"/>
    </location>
</feature>
<reference evidence="3 4" key="1">
    <citation type="submission" date="2019-03" db="EMBL/GenBank/DDBJ databases">
        <title>Draft genome sequences of novel Actinobacteria.</title>
        <authorList>
            <person name="Sahin N."/>
            <person name="Ay H."/>
            <person name="Saygin H."/>
        </authorList>
    </citation>
    <scope>NUCLEOTIDE SEQUENCE [LARGE SCALE GENOMIC DNA]</scope>
    <source>
        <strain evidence="3 4">7K502</strain>
    </source>
</reference>
<sequence length="295" mass="32082">MMHMDRTVDYQVLPVPHVFDMFVQQRFFPIFSLLFGVGFGIFLASAGQRAAHPRVVFLRRLVVLAGFGVLHQFLQPGEALLPYAILGLVVLLPMSFLPWWANLPIGAALIAAATILTSGGTSLIPGMMLTGFALAQSELSATLHRRGGQIAIMFAVAVVASAGFLVLQERDPLSAGFTHSSAAAGLFMAIAYATGLLLLMRTPARRALSAVLEPLGRMALTNYITATLLVLLLGPLVGLRESAEYGALIALAVGILVVQTIWSRLWLARFRYGPLEWVWRCATWWSIVPNRRVTA</sequence>
<feature type="transmembrane region" description="Helical" evidence="1">
    <location>
        <begin position="147"/>
        <end position="167"/>
    </location>
</feature>
<evidence type="ECO:0000256" key="1">
    <source>
        <dbReference type="SAM" id="Phobius"/>
    </source>
</evidence>
<dbReference type="Proteomes" id="UP000294947">
    <property type="component" value="Unassembled WGS sequence"/>
</dbReference>
<feature type="transmembrane region" description="Helical" evidence="1">
    <location>
        <begin position="107"/>
        <end position="135"/>
    </location>
</feature>
<proteinExistence type="predicted"/>
<dbReference type="PANTHER" id="PTHR30590">
    <property type="entry name" value="INNER MEMBRANE PROTEIN"/>
    <property type="match status" value="1"/>
</dbReference>
<evidence type="ECO:0000259" key="2">
    <source>
        <dbReference type="Pfam" id="PF04235"/>
    </source>
</evidence>
<comment type="caution">
    <text evidence="3">The sequence shown here is derived from an EMBL/GenBank/DDBJ whole genome shotgun (WGS) entry which is preliminary data.</text>
</comment>